<dbReference type="EC" id="2.7.4.2" evidence="3"/>
<keyword evidence="11" id="KW-0067">ATP-binding</keyword>
<gene>
    <name evidence="18" type="ORF">LAZ67_9003686</name>
</gene>
<keyword evidence="14" id="KW-0443">Lipid metabolism</keyword>
<keyword evidence="15" id="KW-1207">Sterol metabolism</keyword>
<keyword evidence="9" id="KW-0418">Kinase</keyword>
<evidence type="ECO:0000256" key="12">
    <source>
        <dbReference type="ARBA" id="ARBA00022955"/>
    </source>
</evidence>
<dbReference type="InterPro" id="IPR005919">
    <property type="entry name" value="Pmev_kin_anim"/>
</dbReference>
<protein>
    <recommendedName>
        <fullName evidence="17">Phosphomevalonate kinase</fullName>
        <ecNumber evidence="3">2.7.4.2</ecNumber>
    </recommendedName>
</protein>
<evidence type="ECO:0000256" key="4">
    <source>
        <dbReference type="ARBA" id="ARBA00022490"/>
    </source>
</evidence>
<evidence type="ECO:0000256" key="7">
    <source>
        <dbReference type="ARBA" id="ARBA00022679"/>
    </source>
</evidence>
<evidence type="ECO:0000256" key="5">
    <source>
        <dbReference type="ARBA" id="ARBA00022516"/>
    </source>
</evidence>
<evidence type="ECO:0000313" key="18">
    <source>
        <dbReference type="EMBL" id="UYV72556.1"/>
    </source>
</evidence>
<evidence type="ECO:0000256" key="11">
    <source>
        <dbReference type="ARBA" id="ARBA00022840"/>
    </source>
</evidence>
<dbReference type="EMBL" id="CP092871">
    <property type="protein sequence ID" value="UYV72556.1"/>
    <property type="molecule type" value="Genomic_DNA"/>
</dbReference>
<evidence type="ECO:0000256" key="17">
    <source>
        <dbReference type="ARBA" id="ARBA00034549"/>
    </source>
</evidence>
<evidence type="ECO:0000256" key="14">
    <source>
        <dbReference type="ARBA" id="ARBA00023098"/>
    </source>
</evidence>
<keyword evidence="13" id="KW-0756">Sterol biosynthesis</keyword>
<keyword evidence="10" id="KW-0152">Cholesterol biosynthesis</keyword>
<keyword evidence="8" id="KW-0547">Nucleotide-binding</keyword>
<dbReference type="PANTHER" id="PTHR13101:SF1">
    <property type="entry name" value="PHOSPHOMEVALONATE KINASE"/>
    <property type="match status" value="1"/>
</dbReference>
<dbReference type="Pfam" id="PF04275">
    <property type="entry name" value="P-mevalo_kinase"/>
    <property type="match status" value="1"/>
</dbReference>
<keyword evidence="4" id="KW-0963">Cytoplasm</keyword>
<evidence type="ECO:0000256" key="2">
    <source>
        <dbReference type="ARBA" id="ARBA00005017"/>
    </source>
</evidence>
<evidence type="ECO:0000256" key="15">
    <source>
        <dbReference type="ARBA" id="ARBA00023166"/>
    </source>
</evidence>
<proteinExistence type="predicted"/>
<evidence type="ECO:0000256" key="8">
    <source>
        <dbReference type="ARBA" id="ARBA00022741"/>
    </source>
</evidence>
<keyword evidence="5" id="KW-0444">Lipid biosynthesis</keyword>
<dbReference type="InterPro" id="IPR027417">
    <property type="entry name" value="P-loop_NTPase"/>
</dbReference>
<keyword evidence="7" id="KW-0808">Transferase</keyword>
<accession>A0ABY6KWQ0</accession>
<organism evidence="18 19">
    <name type="scientific">Cordylochernes scorpioides</name>
    <dbReference type="NCBI Taxonomy" id="51811"/>
    <lineage>
        <taxon>Eukaryota</taxon>
        <taxon>Metazoa</taxon>
        <taxon>Ecdysozoa</taxon>
        <taxon>Arthropoda</taxon>
        <taxon>Chelicerata</taxon>
        <taxon>Arachnida</taxon>
        <taxon>Pseudoscorpiones</taxon>
        <taxon>Cheliferoidea</taxon>
        <taxon>Chernetidae</taxon>
        <taxon>Cordylochernes</taxon>
    </lineage>
</organism>
<reference evidence="18 19" key="1">
    <citation type="submission" date="2022-01" db="EMBL/GenBank/DDBJ databases">
        <title>A chromosomal length assembly of Cordylochernes scorpioides.</title>
        <authorList>
            <person name="Zeh D."/>
            <person name="Zeh J."/>
        </authorList>
    </citation>
    <scope>NUCLEOTIDE SEQUENCE [LARGE SCALE GENOMIC DNA]</scope>
    <source>
        <strain evidence="18">IN4F17</strain>
        <tissue evidence="18">Whole Body</tissue>
    </source>
</reference>
<comment type="pathway">
    <text evidence="2">Isoprenoid biosynthesis; isopentenyl diphosphate biosynthesis via mevalonate pathway; isopentenyl diphosphate from (R)-mevalonate: step 2/3.</text>
</comment>
<evidence type="ECO:0000313" key="19">
    <source>
        <dbReference type="Proteomes" id="UP001235939"/>
    </source>
</evidence>
<keyword evidence="19" id="KW-1185">Reference proteome</keyword>
<keyword evidence="16" id="KW-0753">Steroid metabolism</keyword>
<dbReference type="Proteomes" id="UP001235939">
    <property type="component" value="Chromosome 09"/>
</dbReference>
<evidence type="ECO:0000256" key="10">
    <source>
        <dbReference type="ARBA" id="ARBA00022778"/>
    </source>
</evidence>
<evidence type="ECO:0000256" key="1">
    <source>
        <dbReference type="ARBA" id="ARBA00004514"/>
    </source>
</evidence>
<evidence type="ECO:0000256" key="3">
    <source>
        <dbReference type="ARBA" id="ARBA00012958"/>
    </source>
</evidence>
<comment type="subcellular location">
    <subcellularLocation>
        <location evidence="1">Cytoplasm</location>
        <location evidence="1">Cytosol</location>
    </subcellularLocation>
</comment>
<dbReference type="Gene3D" id="3.40.50.300">
    <property type="entry name" value="P-loop containing nucleotide triphosphate hydrolases"/>
    <property type="match status" value="1"/>
</dbReference>
<name>A0ABY6KWQ0_9ARAC</name>
<sequence>MCDCFGNNAITKMVHTIEFGHIIPCAFMQIKFFYEDDVNLHHSMVQDHGLDYGKLLSADNYKENYRLDMIRWSEELRNRDPGFFCRLAVDEPECRDKSVWVVSDCRRLTDLEYFRQQYTSEVVITVRVVASLETRTRRGWVFQSGVDDAESECGLDSVSSWDCYINNDDGDLLEDNLKPIYDRISSVIHL</sequence>
<evidence type="ECO:0000256" key="9">
    <source>
        <dbReference type="ARBA" id="ARBA00022777"/>
    </source>
</evidence>
<evidence type="ECO:0000256" key="6">
    <source>
        <dbReference type="ARBA" id="ARBA00022548"/>
    </source>
</evidence>
<keyword evidence="6" id="KW-0153">Cholesterol metabolism</keyword>
<evidence type="ECO:0000256" key="13">
    <source>
        <dbReference type="ARBA" id="ARBA00023011"/>
    </source>
</evidence>
<keyword evidence="12" id="KW-0752">Steroid biosynthesis</keyword>
<dbReference type="PANTHER" id="PTHR13101">
    <property type="entry name" value="PHOSPHOMEVALONATE KINASE"/>
    <property type="match status" value="1"/>
</dbReference>
<evidence type="ECO:0000256" key="16">
    <source>
        <dbReference type="ARBA" id="ARBA00023221"/>
    </source>
</evidence>